<dbReference type="EMBL" id="BLXT01008440">
    <property type="protein sequence ID" value="GFO48646.1"/>
    <property type="molecule type" value="Genomic_DNA"/>
</dbReference>
<protein>
    <submittedName>
        <fullName evidence="1">Uncharacterized protein</fullName>
    </submittedName>
</protein>
<dbReference type="AlphaFoldDB" id="A0AAV4DXT3"/>
<dbReference type="Proteomes" id="UP000735302">
    <property type="component" value="Unassembled WGS sequence"/>
</dbReference>
<organism evidence="1 2">
    <name type="scientific">Plakobranchus ocellatus</name>
    <dbReference type="NCBI Taxonomy" id="259542"/>
    <lineage>
        <taxon>Eukaryota</taxon>
        <taxon>Metazoa</taxon>
        <taxon>Spiralia</taxon>
        <taxon>Lophotrochozoa</taxon>
        <taxon>Mollusca</taxon>
        <taxon>Gastropoda</taxon>
        <taxon>Heterobranchia</taxon>
        <taxon>Euthyneura</taxon>
        <taxon>Panpulmonata</taxon>
        <taxon>Sacoglossa</taxon>
        <taxon>Placobranchoidea</taxon>
        <taxon>Plakobranchidae</taxon>
        <taxon>Plakobranchus</taxon>
    </lineage>
</organism>
<accession>A0AAV4DXT3</accession>
<reference evidence="1 2" key="1">
    <citation type="journal article" date="2021" name="Elife">
        <title>Chloroplast acquisition without the gene transfer in kleptoplastic sea slugs, Plakobranchus ocellatus.</title>
        <authorList>
            <person name="Maeda T."/>
            <person name="Takahashi S."/>
            <person name="Yoshida T."/>
            <person name="Shimamura S."/>
            <person name="Takaki Y."/>
            <person name="Nagai Y."/>
            <person name="Toyoda A."/>
            <person name="Suzuki Y."/>
            <person name="Arimoto A."/>
            <person name="Ishii H."/>
            <person name="Satoh N."/>
            <person name="Nishiyama T."/>
            <person name="Hasebe M."/>
            <person name="Maruyama T."/>
            <person name="Minagawa J."/>
            <person name="Obokata J."/>
            <person name="Shigenobu S."/>
        </authorList>
    </citation>
    <scope>NUCLEOTIDE SEQUENCE [LARGE SCALE GENOMIC DNA]</scope>
</reference>
<evidence type="ECO:0000313" key="2">
    <source>
        <dbReference type="Proteomes" id="UP000735302"/>
    </source>
</evidence>
<sequence>MFPKFRRDPLRRRLPPRARRSIQEITQLIREEAIKKIGVKMDSQLEMFGEMGENAVAIGCVNVKIRAVQLQALQSLVVQPVQHRCFPGRLQF</sequence>
<name>A0AAV4DXT3_9GAST</name>
<comment type="caution">
    <text evidence="1">The sequence shown here is derived from an EMBL/GenBank/DDBJ whole genome shotgun (WGS) entry which is preliminary data.</text>
</comment>
<keyword evidence="2" id="KW-1185">Reference proteome</keyword>
<evidence type="ECO:0000313" key="1">
    <source>
        <dbReference type="EMBL" id="GFO48646.1"/>
    </source>
</evidence>
<gene>
    <name evidence="1" type="ORF">PoB_007515100</name>
</gene>
<proteinExistence type="predicted"/>